<feature type="region of interest" description="Disordered" evidence="1">
    <location>
        <begin position="116"/>
        <end position="136"/>
    </location>
</feature>
<sequence>MRDVYPPFLRRLSVCLSVCLAGTQARTLQGEHNYSTKTGITVSSCLSCRITRNLILLAAGAYGSRGVGWTRWGREKMAAGGSGGCGSVVTVFSRAITSLQPSRDCTSRDFFPQSQFSQSDQGLISQESRDAISSGV</sequence>
<organism evidence="3 4">
    <name type="scientific">Choiromyces venosus 120613-1</name>
    <dbReference type="NCBI Taxonomy" id="1336337"/>
    <lineage>
        <taxon>Eukaryota</taxon>
        <taxon>Fungi</taxon>
        <taxon>Dikarya</taxon>
        <taxon>Ascomycota</taxon>
        <taxon>Pezizomycotina</taxon>
        <taxon>Pezizomycetes</taxon>
        <taxon>Pezizales</taxon>
        <taxon>Tuberaceae</taxon>
        <taxon>Choiromyces</taxon>
    </lineage>
</organism>
<dbReference type="AlphaFoldDB" id="A0A3N4JUW6"/>
<dbReference type="Proteomes" id="UP000276215">
    <property type="component" value="Unassembled WGS sequence"/>
</dbReference>
<evidence type="ECO:0000313" key="3">
    <source>
        <dbReference type="EMBL" id="RPB00632.1"/>
    </source>
</evidence>
<feature type="chain" id="PRO_5018336564" description="Secreted protein" evidence="2">
    <location>
        <begin position="26"/>
        <end position="136"/>
    </location>
</feature>
<accession>A0A3N4JUW6</accession>
<evidence type="ECO:0000313" key="4">
    <source>
        <dbReference type="Proteomes" id="UP000276215"/>
    </source>
</evidence>
<protein>
    <recommendedName>
        <fullName evidence="5">Secreted protein</fullName>
    </recommendedName>
</protein>
<evidence type="ECO:0008006" key="5">
    <source>
        <dbReference type="Google" id="ProtNLM"/>
    </source>
</evidence>
<feature type="signal peptide" evidence="2">
    <location>
        <begin position="1"/>
        <end position="25"/>
    </location>
</feature>
<dbReference type="EMBL" id="ML120378">
    <property type="protein sequence ID" value="RPB00632.1"/>
    <property type="molecule type" value="Genomic_DNA"/>
</dbReference>
<keyword evidence="4" id="KW-1185">Reference proteome</keyword>
<name>A0A3N4JUW6_9PEZI</name>
<evidence type="ECO:0000256" key="1">
    <source>
        <dbReference type="SAM" id="MobiDB-lite"/>
    </source>
</evidence>
<evidence type="ECO:0000256" key="2">
    <source>
        <dbReference type="SAM" id="SignalP"/>
    </source>
</evidence>
<keyword evidence="2" id="KW-0732">Signal</keyword>
<reference evidence="3 4" key="1">
    <citation type="journal article" date="2018" name="Nat. Ecol. Evol.">
        <title>Pezizomycetes genomes reveal the molecular basis of ectomycorrhizal truffle lifestyle.</title>
        <authorList>
            <person name="Murat C."/>
            <person name="Payen T."/>
            <person name="Noel B."/>
            <person name="Kuo A."/>
            <person name="Morin E."/>
            <person name="Chen J."/>
            <person name="Kohler A."/>
            <person name="Krizsan K."/>
            <person name="Balestrini R."/>
            <person name="Da Silva C."/>
            <person name="Montanini B."/>
            <person name="Hainaut M."/>
            <person name="Levati E."/>
            <person name="Barry K.W."/>
            <person name="Belfiori B."/>
            <person name="Cichocki N."/>
            <person name="Clum A."/>
            <person name="Dockter R.B."/>
            <person name="Fauchery L."/>
            <person name="Guy J."/>
            <person name="Iotti M."/>
            <person name="Le Tacon F."/>
            <person name="Lindquist E.A."/>
            <person name="Lipzen A."/>
            <person name="Malagnac F."/>
            <person name="Mello A."/>
            <person name="Molinier V."/>
            <person name="Miyauchi S."/>
            <person name="Poulain J."/>
            <person name="Riccioni C."/>
            <person name="Rubini A."/>
            <person name="Sitrit Y."/>
            <person name="Splivallo R."/>
            <person name="Traeger S."/>
            <person name="Wang M."/>
            <person name="Zifcakova L."/>
            <person name="Wipf D."/>
            <person name="Zambonelli A."/>
            <person name="Paolocci F."/>
            <person name="Nowrousian M."/>
            <person name="Ottonello S."/>
            <person name="Baldrian P."/>
            <person name="Spatafora J.W."/>
            <person name="Henrissat B."/>
            <person name="Nagy L.G."/>
            <person name="Aury J.M."/>
            <person name="Wincker P."/>
            <person name="Grigoriev I.V."/>
            <person name="Bonfante P."/>
            <person name="Martin F.M."/>
        </authorList>
    </citation>
    <scope>NUCLEOTIDE SEQUENCE [LARGE SCALE GENOMIC DNA]</scope>
    <source>
        <strain evidence="3 4">120613-1</strain>
    </source>
</reference>
<gene>
    <name evidence="3" type="ORF">L873DRAFT_757838</name>
</gene>
<proteinExistence type="predicted"/>